<sequence>VLVTDFNIYVFKGLKPKFKDLVTTLSARIDPITYFEMLGLLLSHEFLHGDPLNTITISSTVSPPTTNVPSANLSQRSNSTPSRGRGRNSQGRGRRRGNDDCSTSSPGYYPPNHVFESGSHLRRMRGASRGRTSPARG</sequence>
<feature type="compositionally biased region" description="Low complexity" evidence="1">
    <location>
        <begin position="54"/>
        <end position="70"/>
    </location>
</feature>
<dbReference type="InParanoid" id="A0A1Q3CZ42"/>
<proteinExistence type="predicted"/>
<evidence type="ECO:0008006" key="4">
    <source>
        <dbReference type="Google" id="ProtNLM"/>
    </source>
</evidence>
<dbReference type="AlphaFoldDB" id="A0A1Q3CZ42"/>
<gene>
    <name evidence="2" type="ORF">CFOL_v3_28920</name>
</gene>
<evidence type="ECO:0000313" key="2">
    <source>
        <dbReference type="EMBL" id="GAV85484.1"/>
    </source>
</evidence>
<organism evidence="2 3">
    <name type="scientific">Cephalotus follicularis</name>
    <name type="common">Albany pitcher plant</name>
    <dbReference type="NCBI Taxonomy" id="3775"/>
    <lineage>
        <taxon>Eukaryota</taxon>
        <taxon>Viridiplantae</taxon>
        <taxon>Streptophyta</taxon>
        <taxon>Embryophyta</taxon>
        <taxon>Tracheophyta</taxon>
        <taxon>Spermatophyta</taxon>
        <taxon>Magnoliopsida</taxon>
        <taxon>eudicotyledons</taxon>
        <taxon>Gunneridae</taxon>
        <taxon>Pentapetalae</taxon>
        <taxon>rosids</taxon>
        <taxon>fabids</taxon>
        <taxon>Oxalidales</taxon>
        <taxon>Cephalotaceae</taxon>
        <taxon>Cephalotus</taxon>
    </lineage>
</organism>
<feature type="compositionally biased region" description="Polar residues" evidence="1">
    <location>
        <begin position="71"/>
        <end position="81"/>
    </location>
</feature>
<keyword evidence="3" id="KW-1185">Reference proteome</keyword>
<reference evidence="3" key="1">
    <citation type="submission" date="2016-04" db="EMBL/GenBank/DDBJ databases">
        <title>Cephalotus genome sequencing.</title>
        <authorList>
            <person name="Fukushima K."/>
            <person name="Hasebe M."/>
            <person name="Fang X."/>
        </authorList>
    </citation>
    <scope>NUCLEOTIDE SEQUENCE [LARGE SCALE GENOMIC DNA]</scope>
    <source>
        <strain evidence="3">cv. St1</strain>
    </source>
</reference>
<dbReference type="Proteomes" id="UP000187406">
    <property type="component" value="Unassembled WGS sequence"/>
</dbReference>
<dbReference type="EMBL" id="BDDD01003586">
    <property type="protein sequence ID" value="GAV85484.1"/>
    <property type="molecule type" value="Genomic_DNA"/>
</dbReference>
<evidence type="ECO:0000256" key="1">
    <source>
        <dbReference type="SAM" id="MobiDB-lite"/>
    </source>
</evidence>
<evidence type="ECO:0000313" key="3">
    <source>
        <dbReference type="Proteomes" id="UP000187406"/>
    </source>
</evidence>
<feature type="non-terminal residue" evidence="2">
    <location>
        <position position="1"/>
    </location>
</feature>
<name>A0A1Q3CZ42_CEPFO</name>
<accession>A0A1Q3CZ42</accession>
<comment type="caution">
    <text evidence="2">The sequence shown here is derived from an EMBL/GenBank/DDBJ whole genome shotgun (WGS) entry which is preliminary data.</text>
</comment>
<feature type="region of interest" description="Disordered" evidence="1">
    <location>
        <begin position="54"/>
        <end position="137"/>
    </location>
</feature>
<protein>
    <recommendedName>
        <fullName evidence="4">UBN2 domain-containing protein</fullName>
    </recommendedName>
</protein>